<sequence>MSKSSPPRGASEDMTPPATSQLNSAKTPYDPPLNALVRTLPTTIRYSGKVWWNEWIGEPWLSKKGSPNSGARGWMRRKFITQWWLDNMSETDISDKDKLWYFDRTKVGQQLYTYVNNSSVRGTGGRDPNGPGALKDGPVRKHRSSGHDFWRRANRDPYDKAVEVWRKQHNGKDPNFGELRKISFDAFAALPQVEREPWDAKAQEALEENHAQADAPLPSSAGRARCYDVINKELDDILKRGETKARIRLIGAIVHERLDGTLKIERKFSESLRPFSNNPAVSNLLQIFGEWIEETGGELVEGCEPTATVYPNYAKENYPALPNYVGWTLEPLQGLVRGSIKGIFAFQGGIGRVMWTEIKANPRKFFQEKRILTILLENMDDPSRFSMHTTTIWVDFLLACFKKQIPDDHQFQFTLVSGGTKPIHPKDSQEDSRDLVTRDGKRVWMLKFTKTVDRCHHPGGPAAVLAVYPKGAAVYADFMAAGKVHPDAICQPPASRVFEDVLDEEQGLLVHAQSGTLLGGETGVVGLSRSLLRLQFGFSVARREFDPPEAFPTGYDVSRIPINDYDRLCGWIDTLNHKLEASTQILTQTSTERKGSLDHLQPIPRDDTPATEYLLPASNNSGPVRSGSSALPPSPNPKPQKKRLKVKTGKKPAPIVLDDEESEASPESEDTDEVQDYEELDKTPQDDEGDSWLDEPSFGTTTPLGTEPSDRVRDSEEAPDRLELCSRYGFTGVGSTPEPHSHWQGAASSVWEHKDDIFGKFKDPPPYEPLHFHTPNALIRHIDDITRSCKDAMADLHRYLDINPRISPLIQNDAHLLAQAYPEHQVLYEYICLRRGVWHNAGRVAANGIFTREQRFGLIFREATQAQQMAHKTIQHGIFPDQTLARWSSGSFQTHAAKWYNDLKGSWLYGDLPSDLPTLVRTVQGLIDWGDNTVTMATMLRSKRQVFWEKHVTTLFEPRHMVSGMRYRFGSPSTKEEPEGLRDAFKHAQALLAKSKPPTPSVGGSEAQVEDQVMLDLNGAKTIRADRQNMDCDPLVTTSAAPVSFATPSVAPAPVAPVLTVAPVTPAILIVLVGPVTASSAPSSPSGVASTSLPVVSSPLPSSKRKPEDEPEQPLRRASKRISAAAITATTEPDAPRTRAAIKAAKTNAKSAKGKNGRAKYPK</sequence>
<accession>X8J3V8</accession>
<evidence type="ECO:0000313" key="2">
    <source>
        <dbReference type="EMBL" id="EUC55951.1"/>
    </source>
</evidence>
<feature type="compositionally biased region" description="Basic residues" evidence="1">
    <location>
        <begin position="1152"/>
        <end position="1163"/>
    </location>
</feature>
<dbReference type="EMBL" id="JATN01000322">
    <property type="protein sequence ID" value="EUC55951.1"/>
    <property type="molecule type" value="Genomic_DNA"/>
</dbReference>
<feature type="region of interest" description="Disordered" evidence="1">
    <location>
        <begin position="1"/>
        <end position="32"/>
    </location>
</feature>
<feature type="compositionally biased region" description="Basic residues" evidence="1">
    <location>
        <begin position="639"/>
        <end position="650"/>
    </location>
</feature>
<feature type="compositionally biased region" description="Acidic residues" evidence="1">
    <location>
        <begin position="657"/>
        <end position="679"/>
    </location>
</feature>
<organism evidence="2 3">
    <name type="scientific">Rhizoctonia solani AG-3 Rhs1AP</name>
    <dbReference type="NCBI Taxonomy" id="1086054"/>
    <lineage>
        <taxon>Eukaryota</taxon>
        <taxon>Fungi</taxon>
        <taxon>Dikarya</taxon>
        <taxon>Basidiomycota</taxon>
        <taxon>Agaricomycotina</taxon>
        <taxon>Agaricomycetes</taxon>
        <taxon>Cantharellales</taxon>
        <taxon>Ceratobasidiaceae</taxon>
        <taxon>Rhizoctonia</taxon>
    </lineage>
</organism>
<dbReference type="Proteomes" id="UP000030108">
    <property type="component" value="Unassembled WGS sequence"/>
</dbReference>
<proteinExistence type="predicted"/>
<dbReference type="OrthoDB" id="3178759at2759"/>
<feature type="region of interest" description="Disordered" evidence="1">
    <location>
        <begin position="118"/>
        <end position="146"/>
    </location>
</feature>
<feature type="compositionally biased region" description="Low complexity" evidence="1">
    <location>
        <begin position="1080"/>
        <end position="1102"/>
    </location>
</feature>
<feature type="compositionally biased region" description="Low complexity" evidence="1">
    <location>
        <begin position="1121"/>
        <end position="1131"/>
    </location>
</feature>
<feature type="compositionally biased region" description="Basic and acidic residues" evidence="1">
    <location>
        <begin position="708"/>
        <end position="720"/>
    </location>
</feature>
<feature type="non-terminal residue" evidence="2">
    <location>
        <position position="1163"/>
    </location>
</feature>
<feature type="compositionally biased region" description="Polar residues" evidence="1">
    <location>
        <begin position="17"/>
        <end position="26"/>
    </location>
</feature>
<reference evidence="3" key="1">
    <citation type="journal article" date="2014" name="Genome Announc.">
        <title>Draft genome sequence of the plant-pathogenic soil fungus Rhizoctonia solani anastomosis group 3 strain Rhs1AP.</title>
        <authorList>
            <person name="Cubeta M.A."/>
            <person name="Thomas E."/>
            <person name="Dean R.A."/>
            <person name="Jabaji S."/>
            <person name="Neate S.M."/>
            <person name="Tavantzis S."/>
            <person name="Toda T."/>
            <person name="Vilgalys R."/>
            <person name="Bharathan N."/>
            <person name="Fedorova-Abrams N."/>
            <person name="Pakala S.B."/>
            <person name="Pakala S.M."/>
            <person name="Zafar N."/>
            <person name="Joardar V."/>
            <person name="Losada L."/>
            <person name="Nierman W.C."/>
        </authorList>
    </citation>
    <scope>NUCLEOTIDE SEQUENCE [LARGE SCALE GENOMIC DNA]</scope>
    <source>
        <strain evidence="3">AG-3</strain>
    </source>
</reference>
<dbReference type="AlphaFoldDB" id="X8J3V8"/>
<evidence type="ECO:0000313" key="3">
    <source>
        <dbReference type="Proteomes" id="UP000030108"/>
    </source>
</evidence>
<feature type="region of interest" description="Disordered" evidence="1">
    <location>
        <begin position="1080"/>
        <end position="1163"/>
    </location>
</feature>
<name>X8J3V8_9AGAM</name>
<feature type="region of interest" description="Disordered" evidence="1">
    <location>
        <begin position="590"/>
        <end position="720"/>
    </location>
</feature>
<protein>
    <submittedName>
        <fullName evidence="2">Uncharacterized protein</fullName>
    </submittedName>
</protein>
<gene>
    <name evidence="2" type="ORF">RSOL_146420</name>
</gene>
<evidence type="ECO:0000256" key="1">
    <source>
        <dbReference type="SAM" id="MobiDB-lite"/>
    </source>
</evidence>
<feature type="compositionally biased region" description="Polar residues" evidence="1">
    <location>
        <begin position="617"/>
        <end position="631"/>
    </location>
</feature>
<comment type="caution">
    <text evidence="2">The sequence shown here is derived from an EMBL/GenBank/DDBJ whole genome shotgun (WGS) entry which is preliminary data.</text>
</comment>